<evidence type="ECO:0000256" key="2">
    <source>
        <dbReference type="SAM" id="Phobius"/>
    </source>
</evidence>
<organism evidence="3 4">
    <name type="scientific">Caligus rogercresseyi</name>
    <name type="common">Sea louse</name>
    <dbReference type="NCBI Taxonomy" id="217165"/>
    <lineage>
        <taxon>Eukaryota</taxon>
        <taxon>Metazoa</taxon>
        <taxon>Ecdysozoa</taxon>
        <taxon>Arthropoda</taxon>
        <taxon>Crustacea</taxon>
        <taxon>Multicrustacea</taxon>
        <taxon>Hexanauplia</taxon>
        <taxon>Copepoda</taxon>
        <taxon>Siphonostomatoida</taxon>
        <taxon>Caligidae</taxon>
        <taxon>Caligus</taxon>
    </lineage>
</organism>
<feature type="compositionally biased region" description="Basic and acidic residues" evidence="1">
    <location>
        <begin position="40"/>
        <end position="50"/>
    </location>
</feature>
<dbReference type="Proteomes" id="UP000595437">
    <property type="component" value="Chromosome 8"/>
</dbReference>
<dbReference type="OrthoDB" id="6499973at2759"/>
<keyword evidence="2" id="KW-0812">Transmembrane</keyword>
<reference evidence="4" key="1">
    <citation type="submission" date="2021-01" db="EMBL/GenBank/DDBJ databases">
        <title>Caligus Genome Assembly.</title>
        <authorList>
            <person name="Gallardo-Escarate C."/>
        </authorList>
    </citation>
    <scope>NUCLEOTIDE SEQUENCE [LARGE SCALE GENOMIC DNA]</scope>
</reference>
<keyword evidence="2" id="KW-1133">Transmembrane helix</keyword>
<keyword evidence="4" id="KW-1185">Reference proteome</keyword>
<feature type="transmembrane region" description="Helical" evidence="2">
    <location>
        <begin position="82"/>
        <end position="112"/>
    </location>
</feature>
<feature type="region of interest" description="Disordered" evidence="1">
    <location>
        <begin position="40"/>
        <end position="64"/>
    </location>
</feature>
<proteinExistence type="predicted"/>
<gene>
    <name evidence="3" type="ORF">FKW44_012926</name>
</gene>
<protein>
    <submittedName>
        <fullName evidence="3">Uncharacterized protein</fullName>
    </submittedName>
</protein>
<evidence type="ECO:0000313" key="4">
    <source>
        <dbReference type="Proteomes" id="UP000595437"/>
    </source>
</evidence>
<evidence type="ECO:0000313" key="3">
    <source>
        <dbReference type="EMBL" id="QQP51525.1"/>
    </source>
</evidence>
<feature type="non-terminal residue" evidence="3">
    <location>
        <position position="132"/>
    </location>
</feature>
<name>A0A7T8HL65_CALRO</name>
<accession>A0A7T8HL65</accession>
<feature type="compositionally biased region" description="Basic residues" evidence="1">
    <location>
        <begin position="51"/>
        <end position="61"/>
    </location>
</feature>
<keyword evidence="2" id="KW-0472">Membrane</keyword>
<dbReference type="EMBL" id="CP045897">
    <property type="protein sequence ID" value="QQP51525.1"/>
    <property type="molecule type" value="Genomic_DNA"/>
</dbReference>
<dbReference type="AlphaFoldDB" id="A0A7T8HL65"/>
<sequence length="132" mass="15238">FGCDNREAFSSLRHSLSLGALPIEDARCPPSIEVISASCERHPHSKEGHSPQKRKKRKSLHRRFEDPKQATIRQHYYPEGGWGYVVLLVGTLVQMLSHGLQLSFGLFLIFIIEKWRLSMDFALWKFGKKNIF</sequence>
<evidence type="ECO:0000256" key="1">
    <source>
        <dbReference type="SAM" id="MobiDB-lite"/>
    </source>
</evidence>